<dbReference type="SUPFAM" id="SSF55961">
    <property type="entry name" value="Bet v1-like"/>
    <property type="match status" value="1"/>
</dbReference>
<dbReference type="PROSITE" id="PS51257">
    <property type="entry name" value="PROKAR_LIPOPROTEIN"/>
    <property type="match status" value="1"/>
</dbReference>
<organism evidence="1">
    <name type="scientific">Odontella aurita</name>
    <dbReference type="NCBI Taxonomy" id="265563"/>
    <lineage>
        <taxon>Eukaryota</taxon>
        <taxon>Sar</taxon>
        <taxon>Stramenopiles</taxon>
        <taxon>Ochrophyta</taxon>
        <taxon>Bacillariophyta</taxon>
        <taxon>Mediophyceae</taxon>
        <taxon>Biddulphiophycidae</taxon>
        <taxon>Eupodiscales</taxon>
        <taxon>Odontellaceae</taxon>
        <taxon>Odontella</taxon>
    </lineage>
</organism>
<reference evidence="1" key="1">
    <citation type="submission" date="2021-01" db="EMBL/GenBank/DDBJ databases">
        <authorList>
            <person name="Corre E."/>
            <person name="Pelletier E."/>
            <person name="Niang G."/>
            <person name="Scheremetjew M."/>
            <person name="Finn R."/>
            <person name="Kale V."/>
            <person name="Holt S."/>
            <person name="Cochrane G."/>
            <person name="Meng A."/>
            <person name="Brown T."/>
            <person name="Cohen L."/>
        </authorList>
    </citation>
    <scope>NUCLEOTIDE SEQUENCE</scope>
    <source>
        <strain evidence="1">Isolate 1302-5</strain>
    </source>
</reference>
<sequence>MQGDHRMLRPHRSSGSIAGAASVTVAASCDTLWDVISGVDGAVGAVPGVVSVERLYGSEPGEFRVGSKWREIRDSADGRITVTVSVVRMTCGDKSVTDIAEAPESFPRSVSLAASYEKPYHGITSCSSLSVRPSGNRKGHSILEGTFAAAPVRFVDKIKWTLCCCCSKKNSVVQCHESDLDLIAAIAAQLEGNKSSEGAS</sequence>
<dbReference type="CDD" id="cd07812">
    <property type="entry name" value="SRPBCC"/>
    <property type="match status" value="1"/>
</dbReference>
<gene>
    <name evidence="1" type="ORF">OAUR00152_LOCUS29037</name>
</gene>
<dbReference type="AlphaFoldDB" id="A0A7S4N5P1"/>
<proteinExistence type="predicted"/>
<name>A0A7S4N5P1_9STRA</name>
<evidence type="ECO:0000313" key="1">
    <source>
        <dbReference type="EMBL" id="CAE2266268.1"/>
    </source>
</evidence>
<accession>A0A7S4N5P1</accession>
<protein>
    <submittedName>
        <fullName evidence="1">Uncharacterized protein</fullName>
    </submittedName>
</protein>
<dbReference type="EMBL" id="HBKQ01042093">
    <property type="protein sequence ID" value="CAE2266268.1"/>
    <property type="molecule type" value="Transcribed_RNA"/>
</dbReference>